<accession>A0A378K2J8</accession>
<evidence type="ECO:0000313" key="5">
    <source>
        <dbReference type="EMBL" id="STX63912.1"/>
    </source>
</evidence>
<feature type="transmembrane region" description="Helical" evidence="3">
    <location>
        <begin position="47"/>
        <end position="70"/>
    </location>
</feature>
<dbReference type="GO" id="GO:0005829">
    <property type="term" value="C:cytosol"/>
    <property type="evidence" value="ECO:0007669"/>
    <property type="project" value="TreeGrafter"/>
</dbReference>
<sequence>MTDHRNLKIPHYIFFDLLSAFFAVGPAVLSWSAIIFLIFYFSGSTTLLILVLLLSPLLSGLTFISFLALFKFFIPKLKPGVTHIGFNKNTLSWYCHLALNRSIKVSGLRYLLNISYLLKFLLYRALGAKIGFGINTPMEFTFVDLPLLSIGSGTTFGENVHVSCHYFTGDRLLLKPVTIGTNCFLGANCIIGPGSKIGDKAYVGYGNIVSGDVIADNEYIGDLEWRNGSPIRAMKIQKINLTHQKKIQQH</sequence>
<evidence type="ECO:0000313" key="7">
    <source>
        <dbReference type="Proteomes" id="UP000254040"/>
    </source>
</evidence>
<dbReference type="GO" id="GO:0008870">
    <property type="term" value="F:galactoside O-acetyltransferase activity"/>
    <property type="evidence" value="ECO:0007669"/>
    <property type="project" value="UniProtKB-EC"/>
</dbReference>
<dbReference type="Proteomes" id="UP000254040">
    <property type="component" value="Unassembled WGS sequence"/>
</dbReference>
<keyword evidence="5" id="KW-0012">Acyltransferase</keyword>
<keyword evidence="3" id="KW-0812">Transmembrane</keyword>
<dbReference type="EMBL" id="UGOG01000001">
    <property type="protein sequence ID" value="STX63912.1"/>
    <property type="molecule type" value="Genomic_DNA"/>
</dbReference>
<name>A0A378K2J8_9GAMM</name>
<reference evidence="5 7" key="2">
    <citation type="submission" date="2018-06" db="EMBL/GenBank/DDBJ databases">
        <authorList>
            <consortium name="Pathogen Informatics"/>
            <person name="Doyle S."/>
        </authorList>
    </citation>
    <scope>NUCLEOTIDE SEQUENCE [LARGE SCALE GENOMIC DNA]</scope>
    <source>
        <strain evidence="5 7">NCTC12239</strain>
    </source>
</reference>
<reference evidence="4 6" key="1">
    <citation type="submission" date="2015-11" db="EMBL/GenBank/DDBJ databases">
        <title>Genomic analysis of 38 Legionella species identifies large and diverse effector repertoires.</title>
        <authorList>
            <person name="Burstein D."/>
            <person name="Amaro F."/>
            <person name="Zusman T."/>
            <person name="Lifshitz Z."/>
            <person name="Cohen O."/>
            <person name="Gilbert J.A."/>
            <person name="Pupko T."/>
            <person name="Shuman H.A."/>
            <person name="Segal G."/>
        </authorList>
    </citation>
    <scope>NUCLEOTIDE SEQUENCE [LARGE SCALE GENOMIC DNA]</scope>
    <source>
        <strain evidence="4 6">ATCC 43877</strain>
    </source>
</reference>
<comment type="similarity">
    <text evidence="1">Belongs to the transferase hexapeptide repeat family.</text>
</comment>
<dbReference type="OrthoDB" id="5650211at2"/>
<evidence type="ECO:0000256" key="1">
    <source>
        <dbReference type="ARBA" id="ARBA00007274"/>
    </source>
</evidence>
<gene>
    <name evidence="5" type="primary">lacA</name>
    <name evidence="4" type="ORF">Lmor_1376</name>
    <name evidence="5" type="ORF">NCTC12239_02866</name>
</gene>
<dbReference type="InterPro" id="IPR011004">
    <property type="entry name" value="Trimer_LpxA-like_sf"/>
</dbReference>
<protein>
    <submittedName>
        <fullName evidence="4">Acyl transferase</fullName>
    </submittedName>
    <submittedName>
        <fullName evidence="5">Galactoside O-acetyltransferase</fullName>
        <ecNumber evidence="5">2.3.1.18</ecNumber>
    </submittedName>
</protein>
<dbReference type="PANTHER" id="PTHR23416">
    <property type="entry name" value="SIALIC ACID SYNTHASE-RELATED"/>
    <property type="match status" value="1"/>
</dbReference>
<dbReference type="PANTHER" id="PTHR23416:SF23">
    <property type="entry name" value="ACETYLTRANSFERASE C18B11.09C-RELATED"/>
    <property type="match status" value="1"/>
</dbReference>
<dbReference type="Gene3D" id="2.160.10.10">
    <property type="entry name" value="Hexapeptide repeat proteins"/>
    <property type="match status" value="1"/>
</dbReference>
<dbReference type="EC" id="2.3.1.18" evidence="5"/>
<dbReference type="RefSeq" id="WP_051190568.1">
    <property type="nucleotide sequence ID" value="NZ_CAAAJG010000010.1"/>
</dbReference>
<keyword evidence="3" id="KW-1133">Transmembrane helix</keyword>
<keyword evidence="3" id="KW-0472">Membrane</keyword>
<evidence type="ECO:0000313" key="6">
    <source>
        <dbReference type="Proteomes" id="UP000054985"/>
    </source>
</evidence>
<keyword evidence="6" id="KW-1185">Reference proteome</keyword>
<organism evidence="5 7">
    <name type="scientific">Legionella moravica</name>
    <dbReference type="NCBI Taxonomy" id="39962"/>
    <lineage>
        <taxon>Bacteria</taxon>
        <taxon>Pseudomonadati</taxon>
        <taxon>Pseudomonadota</taxon>
        <taxon>Gammaproteobacteria</taxon>
        <taxon>Legionellales</taxon>
        <taxon>Legionellaceae</taxon>
        <taxon>Legionella</taxon>
    </lineage>
</organism>
<dbReference type="InterPro" id="IPR051159">
    <property type="entry name" value="Hexapeptide_acetyltransf"/>
</dbReference>
<dbReference type="InterPro" id="IPR001451">
    <property type="entry name" value="Hexapep"/>
</dbReference>
<proteinExistence type="inferred from homology"/>
<dbReference type="AlphaFoldDB" id="A0A378K2J8"/>
<keyword evidence="2 5" id="KW-0808">Transferase</keyword>
<dbReference type="EMBL" id="LNYN01000019">
    <property type="protein sequence ID" value="KTD34843.1"/>
    <property type="molecule type" value="Genomic_DNA"/>
</dbReference>
<evidence type="ECO:0000313" key="4">
    <source>
        <dbReference type="EMBL" id="KTD34843.1"/>
    </source>
</evidence>
<evidence type="ECO:0000256" key="3">
    <source>
        <dbReference type="SAM" id="Phobius"/>
    </source>
</evidence>
<dbReference type="STRING" id="39962.Lmor_1376"/>
<dbReference type="Proteomes" id="UP000054985">
    <property type="component" value="Unassembled WGS sequence"/>
</dbReference>
<feature type="transmembrane region" description="Helical" evidence="3">
    <location>
        <begin position="12"/>
        <end position="41"/>
    </location>
</feature>
<dbReference type="Pfam" id="PF14602">
    <property type="entry name" value="Hexapep_2"/>
    <property type="match status" value="1"/>
</dbReference>
<evidence type="ECO:0000256" key="2">
    <source>
        <dbReference type="ARBA" id="ARBA00022679"/>
    </source>
</evidence>
<dbReference type="SUPFAM" id="SSF51161">
    <property type="entry name" value="Trimeric LpxA-like enzymes"/>
    <property type="match status" value="1"/>
</dbReference>